<dbReference type="Proteomes" id="UP000034350">
    <property type="component" value="Unassembled WGS sequence"/>
</dbReference>
<keyword evidence="2" id="KW-1185">Reference proteome</keyword>
<dbReference type="VEuPathDB" id="MicrosporidiaDB:AAJ76_3000046132"/>
<name>A0A0F9YRI6_9MICR</name>
<dbReference type="AlphaFoldDB" id="A0A0F9YRI6"/>
<gene>
    <name evidence="1" type="ORF">AAJ76_3000046132</name>
</gene>
<evidence type="ECO:0000313" key="1">
    <source>
        <dbReference type="EMBL" id="KKO75167.1"/>
    </source>
</evidence>
<protein>
    <recommendedName>
        <fullName evidence="3">ISXO2-like transposase domain-containing protein</fullName>
    </recommendedName>
</protein>
<comment type="caution">
    <text evidence="1">The sequence shown here is derived from an EMBL/GenBank/DDBJ whole genome shotgun (WGS) entry which is preliminary data.</text>
</comment>
<accession>A0A0F9YRI6</accession>
<sequence length="118" mass="13646">MAHILGCSKQNIVNTINKLQIFNIYERYLKNAKQVGGNNIVVEIDKSKIGKNKCNRGKSVKGVWCFGMVERTADKKIIFSLIKKRDKQTLFLYYLKTLILNKKYTQTCGKLILIRVTF</sequence>
<proteinExistence type="predicted"/>
<dbReference type="GeneID" id="36319951"/>
<dbReference type="EMBL" id="JPQZ01000030">
    <property type="protein sequence ID" value="KKO75167.1"/>
    <property type="molecule type" value="Genomic_DNA"/>
</dbReference>
<evidence type="ECO:0008006" key="3">
    <source>
        <dbReference type="Google" id="ProtNLM"/>
    </source>
</evidence>
<reference evidence="1 2" key="1">
    <citation type="journal article" date="2015" name="Environ. Microbiol.">
        <title>Genome analyses suggest the presence of polyploidy and recent human-driven expansions in eight global populations of the honeybee pathogen Nosema ceranae.</title>
        <authorList>
            <person name="Pelin A."/>
            <person name="Selman M."/>
            <person name="Aris-Brosou S."/>
            <person name="Farinelli L."/>
            <person name="Corradi N."/>
        </authorList>
    </citation>
    <scope>NUCLEOTIDE SEQUENCE [LARGE SCALE GENOMIC DNA]</scope>
    <source>
        <strain evidence="1 2">PA08 1199</strain>
    </source>
</reference>
<organism evidence="1 2">
    <name type="scientific">Vairimorpha ceranae</name>
    <dbReference type="NCBI Taxonomy" id="40302"/>
    <lineage>
        <taxon>Eukaryota</taxon>
        <taxon>Fungi</taxon>
        <taxon>Fungi incertae sedis</taxon>
        <taxon>Microsporidia</taxon>
        <taxon>Nosematidae</taxon>
        <taxon>Vairimorpha</taxon>
    </lineage>
</organism>
<evidence type="ECO:0000313" key="2">
    <source>
        <dbReference type="Proteomes" id="UP000034350"/>
    </source>
</evidence>
<dbReference type="RefSeq" id="XP_024330909.1">
    <property type="nucleotide sequence ID" value="XM_024475020.1"/>
</dbReference>
<dbReference type="OrthoDB" id="6052740at2759"/>